<dbReference type="Gene3D" id="1.10.10.10">
    <property type="entry name" value="Winged helix-like DNA-binding domain superfamily/Winged helix DNA-binding domain"/>
    <property type="match status" value="1"/>
</dbReference>
<keyword evidence="1" id="KW-0805">Transcription regulation</keyword>
<dbReference type="PRINTS" id="PR00035">
    <property type="entry name" value="HTHGNTR"/>
</dbReference>
<dbReference type="SMART" id="SM00345">
    <property type="entry name" value="HTH_GNTR"/>
    <property type="match status" value="1"/>
</dbReference>
<evidence type="ECO:0000256" key="2">
    <source>
        <dbReference type="ARBA" id="ARBA00023125"/>
    </source>
</evidence>
<dbReference type="Pfam" id="PF00392">
    <property type="entry name" value="GntR"/>
    <property type="match status" value="1"/>
</dbReference>
<protein>
    <submittedName>
        <fullName evidence="5">GntR family transcriptional regulator</fullName>
    </submittedName>
</protein>
<dbReference type="PANTHER" id="PTHR43537">
    <property type="entry name" value="TRANSCRIPTIONAL REGULATOR, GNTR FAMILY"/>
    <property type="match status" value="1"/>
</dbReference>
<dbReference type="CDD" id="cd07377">
    <property type="entry name" value="WHTH_GntR"/>
    <property type="match status" value="1"/>
</dbReference>
<reference evidence="5 6" key="1">
    <citation type="journal article" date="2015" name="Antonie Van Leeuwenhoek">
        <title>Oceanobacillus bengalensis sp. nov., a bacterium isolated from seawater of the Bay of Bengal.</title>
        <authorList>
            <person name="Yongchang O."/>
            <person name="Xiang W."/>
            <person name="Wang G."/>
        </authorList>
    </citation>
    <scope>NUCLEOTIDE SEQUENCE [LARGE SCALE GENOMIC DNA]</scope>
    <source>
        <strain evidence="5 6">MCCC 1K00260</strain>
    </source>
</reference>
<organism evidence="5 6">
    <name type="scientific">Oceanobacillus bengalensis</name>
    <dbReference type="NCBI Taxonomy" id="1435466"/>
    <lineage>
        <taxon>Bacteria</taxon>
        <taxon>Bacillati</taxon>
        <taxon>Bacillota</taxon>
        <taxon>Bacilli</taxon>
        <taxon>Bacillales</taxon>
        <taxon>Bacillaceae</taxon>
        <taxon>Oceanobacillus</taxon>
    </lineage>
</organism>
<dbReference type="InterPro" id="IPR011711">
    <property type="entry name" value="GntR_C"/>
</dbReference>
<dbReference type="PANTHER" id="PTHR43537:SF24">
    <property type="entry name" value="GLUCONATE OPERON TRANSCRIPTIONAL REPRESSOR"/>
    <property type="match status" value="1"/>
</dbReference>
<keyword evidence="2" id="KW-0238">DNA-binding</keyword>
<name>A0A494Z7N2_9BACI</name>
<dbReference type="EMBL" id="RBZO01000001">
    <property type="protein sequence ID" value="RKQ18595.1"/>
    <property type="molecule type" value="Genomic_DNA"/>
</dbReference>
<keyword evidence="6" id="KW-1185">Reference proteome</keyword>
<dbReference type="SUPFAM" id="SSF48008">
    <property type="entry name" value="GntR ligand-binding domain-like"/>
    <property type="match status" value="1"/>
</dbReference>
<keyword evidence="3" id="KW-0804">Transcription</keyword>
<dbReference type="InterPro" id="IPR000524">
    <property type="entry name" value="Tscrpt_reg_HTH_GntR"/>
</dbReference>
<dbReference type="Pfam" id="PF07729">
    <property type="entry name" value="FCD"/>
    <property type="match status" value="1"/>
</dbReference>
<sequence>MIVYLYTSIHVFKCGEVMDLKGLYPEKRLQDSSIGQQVVADLRMRILSRDLENGSTLSENKLSEEYNVSRSPIRDALKVLENEGLVQLKRMGAKVVGITEKDIDEINDVRLMMESFVFKHLLEEESNDALIRELTKIVEMMKIAFKYKDADEISFKDVEFHETIIKSIHHRYISILWSNVKPVVECFILLDMRHRMEENYEDFHRVIHNHELLIQSIQKKDKKLVEEAFYLNFRDVKKGSDGLWDDPVSLKKASEYRGKQ</sequence>
<dbReference type="InterPro" id="IPR036388">
    <property type="entry name" value="WH-like_DNA-bd_sf"/>
</dbReference>
<dbReference type="Gene3D" id="1.20.120.530">
    <property type="entry name" value="GntR ligand-binding domain-like"/>
    <property type="match status" value="1"/>
</dbReference>
<dbReference type="GO" id="GO:0003677">
    <property type="term" value="F:DNA binding"/>
    <property type="evidence" value="ECO:0007669"/>
    <property type="project" value="UniProtKB-KW"/>
</dbReference>
<evidence type="ECO:0000256" key="1">
    <source>
        <dbReference type="ARBA" id="ARBA00023015"/>
    </source>
</evidence>
<dbReference type="InterPro" id="IPR008920">
    <property type="entry name" value="TF_FadR/GntR_C"/>
</dbReference>
<dbReference type="GO" id="GO:0003700">
    <property type="term" value="F:DNA-binding transcription factor activity"/>
    <property type="evidence" value="ECO:0007669"/>
    <property type="project" value="InterPro"/>
</dbReference>
<dbReference type="InterPro" id="IPR036390">
    <property type="entry name" value="WH_DNA-bd_sf"/>
</dbReference>
<dbReference type="AlphaFoldDB" id="A0A494Z7N2"/>
<feature type="domain" description="HTH gntR-type" evidence="4">
    <location>
        <begin position="32"/>
        <end position="98"/>
    </location>
</feature>
<proteinExistence type="predicted"/>
<dbReference type="OrthoDB" id="114741at2"/>
<evidence type="ECO:0000256" key="3">
    <source>
        <dbReference type="ARBA" id="ARBA00023163"/>
    </source>
</evidence>
<dbReference type="SMART" id="SM00895">
    <property type="entry name" value="FCD"/>
    <property type="match status" value="1"/>
</dbReference>
<evidence type="ECO:0000259" key="4">
    <source>
        <dbReference type="PROSITE" id="PS50949"/>
    </source>
</evidence>
<gene>
    <name evidence="5" type="ORF">D8M05_00320</name>
</gene>
<dbReference type="Proteomes" id="UP000281813">
    <property type="component" value="Unassembled WGS sequence"/>
</dbReference>
<dbReference type="SUPFAM" id="SSF46785">
    <property type="entry name" value="Winged helix' DNA-binding domain"/>
    <property type="match status" value="1"/>
</dbReference>
<accession>A0A494Z7N2</accession>
<evidence type="ECO:0000313" key="6">
    <source>
        <dbReference type="Proteomes" id="UP000281813"/>
    </source>
</evidence>
<comment type="caution">
    <text evidence="5">The sequence shown here is derived from an EMBL/GenBank/DDBJ whole genome shotgun (WGS) entry which is preliminary data.</text>
</comment>
<evidence type="ECO:0000313" key="5">
    <source>
        <dbReference type="EMBL" id="RKQ18595.1"/>
    </source>
</evidence>
<dbReference type="PROSITE" id="PS50949">
    <property type="entry name" value="HTH_GNTR"/>
    <property type="match status" value="1"/>
</dbReference>